<organism evidence="1 2">
    <name type="scientific">Paramecium sonneborni</name>
    <dbReference type="NCBI Taxonomy" id="65129"/>
    <lineage>
        <taxon>Eukaryota</taxon>
        <taxon>Sar</taxon>
        <taxon>Alveolata</taxon>
        <taxon>Ciliophora</taxon>
        <taxon>Intramacronucleata</taxon>
        <taxon>Oligohymenophorea</taxon>
        <taxon>Peniculida</taxon>
        <taxon>Parameciidae</taxon>
        <taxon>Paramecium</taxon>
    </lineage>
</organism>
<reference evidence="1" key="1">
    <citation type="submission" date="2021-01" db="EMBL/GenBank/DDBJ databases">
        <authorList>
            <consortium name="Genoscope - CEA"/>
            <person name="William W."/>
        </authorList>
    </citation>
    <scope>NUCLEOTIDE SEQUENCE</scope>
</reference>
<dbReference type="EMBL" id="CAJJDN010000085">
    <property type="protein sequence ID" value="CAD8105916.1"/>
    <property type="molecule type" value="Genomic_DNA"/>
</dbReference>
<sequence length="484" mass="57125">MIVKQKREIFHVQLRRNQREQIFSKKRVLEVPNQQYVTSEQAILFLKGAVSNQINLQEMFSELHQLLPKYSELHLKTLPYIIQGVRKYLEVNEQSLLQMNEEDLEISEYTILEILSYLVSLTYYIKVEFDLENLLDMLIAIFKSTDEFRMIERLCQIFQNLLVDFDYTSSYLLKCDIVTQLANKFLDCNISYDLNRLAPMFRVLQQLDEISYNEFNQIHPLLHRLQNEFKVDSSKYCEIIEGFFAFLVKCTNSSNNQNESQNYQQLQLFNKLFEFQYVNWSVSLLFKYKNQKNIVTVIYQFLHNLSLESCGKNLISQGVLTAIFEHLSDQIASQKQLYTILTNLIVDDLESVLKSGIFKKVHSHFEQGFPSADYINELMYSITNSFYIANENQIIELIQLGLADCLVLYISQQPMELLNIELCSAIFQAIHSVFLKQPQRSIHSLKNKLKQDSKFLGRSSQIYEISKNDDQEYEEMWKYLTQMD</sequence>
<proteinExistence type="predicted"/>
<keyword evidence="2" id="KW-1185">Reference proteome</keyword>
<dbReference type="Proteomes" id="UP000692954">
    <property type="component" value="Unassembled WGS sequence"/>
</dbReference>
<evidence type="ECO:0000313" key="1">
    <source>
        <dbReference type="EMBL" id="CAD8105916.1"/>
    </source>
</evidence>
<gene>
    <name evidence="1" type="ORF">PSON_ATCC_30995.1.T0850172</name>
</gene>
<dbReference type="OrthoDB" id="295733at2759"/>
<evidence type="ECO:0000313" key="2">
    <source>
        <dbReference type="Proteomes" id="UP000692954"/>
    </source>
</evidence>
<dbReference type="AlphaFoldDB" id="A0A8S1PS09"/>
<protein>
    <submittedName>
        <fullName evidence="1">Uncharacterized protein</fullName>
    </submittedName>
</protein>
<accession>A0A8S1PS09</accession>
<comment type="caution">
    <text evidence="1">The sequence shown here is derived from an EMBL/GenBank/DDBJ whole genome shotgun (WGS) entry which is preliminary data.</text>
</comment>
<name>A0A8S1PS09_9CILI</name>